<organism evidence="1 2">
    <name type="scientific">Flavobacterium myungsuense</name>
    <dbReference type="NCBI Taxonomy" id="651823"/>
    <lineage>
        <taxon>Bacteria</taxon>
        <taxon>Pseudomonadati</taxon>
        <taxon>Bacteroidota</taxon>
        <taxon>Flavobacteriia</taxon>
        <taxon>Flavobacteriales</taxon>
        <taxon>Flavobacteriaceae</taxon>
        <taxon>Flavobacterium</taxon>
    </lineage>
</organism>
<keyword evidence="2" id="KW-1185">Reference proteome</keyword>
<proteinExistence type="predicted"/>
<protein>
    <recommendedName>
        <fullName evidence="3">Inovirus Gp2 family protein</fullName>
    </recommendedName>
</protein>
<name>A0ABW3J2E5_9FLAO</name>
<reference evidence="2" key="1">
    <citation type="journal article" date="2019" name="Int. J. Syst. Evol. Microbiol.">
        <title>The Global Catalogue of Microorganisms (GCM) 10K type strain sequencing project: providing services to taxonomists for standard genome sequencing and annotation.</title>
        <authorList>
            <consortium name="The Broad Institute Genomics Platform"/>
            <consortium name="The Broad Institute Genome Sequencing Center for Infectious Disease"/>
            <person name="Wu L."/>
            <person name="Ma J."/>
        </authorList>
    </citation>
    <scope>NUCLEOTIDE SEQUENCE [LARGE SCALE GENOMIC DNA]</scope>
    <source>
        <strain evidence="2">CECT 7649</strain>
    </source>
</reference>
<comment type="caution">
    <text evidence="1">The sequence shown here is derived from an EMBL/GenBank/DDBJ whole genome shotgun (WGS) entry which is preliminary data.</text>
</comment>
<gene>
    <name evidence="1" type="ORF">ACFQ0S_05285</name>
</gene>
<dbReference type="RefSeq" id="WP_379756796.1">
    <property type="nucleotide sequence ID" value="NZ_JBHSYB010000025.1"/>
</dbReference>
<dbReference type="Proteomes" id="UP001597051">
    <property type="component" value="Unassembled WGS sequence"/>
</dbReference>
<sequence length="139" mass="16452">MKYKRNRILEKFNSMYSSIDYTWLEIGFDFSVNTRVSEILLKLKRNLTKIGVPMAGYIWLIDKGDLHGIMHFHLIVAIPRLDLKGKTLPDCLKLKFKNKKIHSSFVTNKPKMIDYLLKKEIYFIGKRKRVYGKSRNIKV</sequence>
<evidence type="ECO:0000313" key="2">
    <source>
        <dbReference type="Proteomes" id="UP001597051"/>
    </source>
</evidence>
<accession>A0ABW3J2E5</accession>
<dbReference type="EMBL" id="JBHTIZ010000013">
    <property type="protein sequence ID" value="MFD0983886.1"/>
    <property type="molecule type" value="Genomic_DNA"/>
</dbReference>
<evidence type="ECO:0008006" key="3">
    <source>
        <dbReference type="Google" id="ProtNLM"/>
    </source>
</evidence>
<evidence type="ECO:0000313" key="1">
    <source>
        <dbReference type="EMBL" id="MFD0983886.1"/>
    </source>
</evidence>